<dbReference type="SMART" id="SM00267">
    <property type="entry name" value="GGDEF"/>
    <property type="match status" value="1"/>
</dbReference>
<evidence type="ECO:0000259" key="2">
    <source>
        <dbReference type="PROSITE" id="PS50887"/>
    </source>
</evidence>
<gene>
    <name evidence="3" type="ORF">GCM10023322_47790</name>
</gene>
<dbReference type="Proteomes" id="UP001501570">
    <property type="component" value="Unassembled WGS sequence"/>
</dbReference>
<dbReference type="CDD" id="cd01948">
    <property type="entry name" value="EAL"/>
    <property type="match status" value="1"/>
</dbReference>
<feature type="domain" description="GGDEF" evidence="2">
    <location>
        <begin position="175"/>
        <end position="310"/>
    </location>
</feature>
<dbReference type="EMBL" id="BAABJQ010000015">
    <property type="protein sequence ID" value="GAA5191129.1"/>
    <property type="molecule type" value="Genomic_DNA"/>
</dbReference>
<accession>A0ABP9S435</accession>
<dbReference type="SUPFAM" id="SSF54631">
    <property type="entry name" value="CBS-domain pair"/>
    <property type="match status" value="1"/>
</dbReference>
<dbReference type="PROSITE" id="PS50883">
    <property type="entry name" value="EAL"/>
    <property type="match status" value="1"/>
</dbReference>
<dbReference type="NCBIfam" id="TIGR00254">
    <property type="entry name" value="GGDEF"/>
    <property type="match status" value="1"/>
</dbReference>
<dbReference type="SMART" id="SM00052">
    <property type="entry name" value="EAL"/>
    <property type="match status" value="1"/>
</dbReference>
<dbReference type="Pfam" id="PF00563">
    <property type="entry name" value="EAL"/>
    <property type="match status" value="1"/>
</dbReference>
<dbReference type="InterPro" id="IPR000160">
    <property type="entry name" value="GGDEF_dom"/>
</dbReference>
<dbReference type="Pfam" id="PF00990">
    <property type="entry name" value="GGDEF"/>
    <property type="match status" value="1"/>
</dbReference>
<dbReference type="SUPFAM" id="SSF55073">
    <property type="entry name" value="Nucleotide cyclase"/>
    <property type="match status" value="1"/>
</dbReference>
<dbReference type="PANTHER" id="PTHR44757:SF2">
    <property type="entry name" value="BIOFILM ARCHITECTURE MAINTENANCE PROTEIN MBAA"/>
    <property type="match status" value="1"/>
</dbReference>
<dbReference type="Gene3D" id="3.20.20.450">
    <property type="entry name" value="EAL domain"/>
    <property type="match status" value="1"/>
</dbReference>
<keyword evidence="4" id="KW-1185">Reference proteome</keyword>
<dbReference type="InterPro" id="IPR029787">
    <property type="entry name" value="Nucleotide_cyclase"/>
</dbReference>
<feature type="domain" description="EAL" evidence="1">
    <location>
        <begin position="319"/>
        <end position="575"/>
    </location>
</feature>
<evidence type="ECO:0000313" key="3">
    <source>
        <dbReference type="EMBL" id="GAA5191129.1"/>
    </source>
</evidence>
<dbReference type="InterPro" id="IPR001633">
    <property type="entry name" value="EAL_dom"/>
</dbReference>
<dbReference type="InterPro" id="IPR052155">
    <property type="entry name" value="Biofilm_reg_signaling"/>
</dbReference>
<protein>
    <recommendedName>
        <fullName evidence="5">Diguanylate cyclase (GGDEF) domain-containing protein</fullName>
    </recommendedName>
</protein>
<evidence type="ECO:0008006" key="5">
    <source>
        <dbReference type="Google" id="ProtNLM"/>
    </source>
</evidence>
<dbReference type="SUPFAM" id="SSF141868">
    <property type="entry name" value="EAL domain-like"/>
    <property type="match status" value="1"/>
</dbReference>
<dbReference type="InterPro" id="IPR043128">
    <property type="entry name" value="Rev_trsase/Diguanyl_cyclase"/>
</dbReference>
<sequence length="581" mass="61744">MGEIGDESPATSVGAIARPVVCVGADLPCEELDRRFRADPRLPCVVVRADAGDIGLVARESFAQLMSGPFGYGRALWAGTPVGSVTDWRPLIVGPDVSVVEVCELVRRRDRNRRYDDVIVVDAERTVRRVSAARLFETLAHLMARLAITDPLSGLVNRARFLELLDSACQTAAGDRVLVAYLDLDRMKQVNDALGHNAGDRLIASAARRLAAVALPGEVVARIGGDEFAVLGRLPARLAVDGVARAVGERFRAALARTDATLPVAAHSRASVGVAVSGARAHGHTLLTEADMAMYQAKQHGGDGVAVVVGVGEQLDAHHPGAGHGLTHAISGGELVLYYQPIVDLRAGRVSGVEALVRWRHPRHGLLGPDAFLADAERADQMPALDRWILAQACSDAASWPATLGELAPTFVNVNVSVDTLRDGNFDDRVVAALAATGLHPRRLCLELPESANLAVLTEAVPVLRRLRDLGVGITLDDMGAGSSTLRHLSVLPITGIKIDKLFIGGMLHNRSDHAVVKLLTDLGHNLNLAVTAEGVEQSAQLQSLRAMNVPHAQGFLLSPPRPTDDLVRLLAGRSGVLSAR</sequence>
<comment type="caution">
    <text evidence="3">The sequence shown here is derived from an EMBL/GenBank/DDBJ whole genome shotgun (WGS) entry which is preliminary data.</text>
</comment>
<dbReference type="PROSITE" id="PS50887">
    <property type="entry name" value="GGDEF"/>
    <property type="match status" value="1"/>
</dbReference>
<dbReference type="CDD" id="cd01949">
    <property type="entry name" value="GGDEF"/>
    <property type="match status" value="1"/>
</dbReference>
<dbReference type="InterPro" id="IPR035919">
    <property type="entry name" value="EAL_sf"/>
</dbReference>
<dbReference type="Gene3D" id="3.30.70.270">
    <property type="match status" value="1"/>
</dbReference>
<reference evidence="4" key="1">
    <citation type="journal article" date="2019" name="Int. J. Syst. Evol. Microbiol.">
        <title>The Global Catalogue of Microorganisms (GCM) 10K type strain sequencing project: providing services to taxonomists for standard genome sequencing and annotation.</title>
        <authorList>
            <consortium name="The Broad Institute Genomics Platform"/>
            <consortium name="The Broad Institute Genome Sequencing Center for Infectious Disease"/>
            <person name="Wu L."/>
            <person name="Ma J."/>
        </authorList>
    </citation>
    <scope>NUCLEOTIDE SEQUENCE [LARGE SCALE GENOMIC DNA]</scope>
    <source>
        <strain evidence="4">JCM 18304</strain>
    </source>
</reference>
<dbReference type="PANTHER" id="PTHR44757">
    <property type="entry name" value="DIGUANYLATE CYCLASE DGCP"/>
    <property type="match status" value="1"/>
</dbReference>
<evidence type="ECO:0000313" key="4">
    <source>
        <dbReference type="Proteomes" id="UP001501570"/>
    </source>
</evidence>
<evidence type="ECO:0000259" key="1">
    <source>
        <dbReference type="PROSITE" id="PS50883"/>
    </source>
</evidence>
<organism evidence="3 4">
    <name type="scientific">Rugosimonospora acidiphila</name>
    <dbReference type="NCBI Taxonomy" id="556531"/>
    <lineage>
        <taxon>Bacteria</taxon>
        <taxon>Bacillati</taxon>
        <taxon>Actinomycetota</taxon>
        <taxon>Actinomycetes</taxon>
        <taxon>Micromonosporales</taxon>
        <taxon>Micromonosporaceae</taxon>
        <taxon>Rugosimonospora</taxon>
    </lineage>
</organism>
<name>A0ABP9S435_9ACTN</name>
<proteinExistence type="predicted"/>
<dbReference type="InterPro" id="IPR046342">
    <property type="entry name" value="CBS_dom_sf"/>
</dbReference>